<dbReference type="Proteomes" id="UP000887575">
    <property type="component" value="Unassembled WGS sequence"/>
</dbReference>
<keyword evidence="1" id="KW-1185">Reference proteome</keyword>
<sequence>MKEAIMGKQVPLPDDDPFALFRFADYFPNLREDGQAIKNEDLEDFKQKEEKDSISVIEDADLLLPEPKVATKNLDPDYVDAPIINPSNYFLEGIDLEKIPTPKCHLTNCAGPFPNDGSIDVSKTENKTNSTCSRVILPLNSCLNNHGYPIGMICEICCECSQAFEKEMRKTRGFMVDFN</sequence>
<dbReference type="AlphaFoldDB" id="A0AAF3J703"/>
<evidence type="ECO:0000313" key="1">
    <source>
        <dbReference type="Proteomes" id="UP000887575"/>
    </source>
</evidence>
<dbReference type="WBParaSite" id="MBELARI_LOCUS20153">
    <property type="protein sequence ID" value="MBELARI_LOCUS20153"/>
    <property type="gene ID" value="MBELARI_LOCUS20153"/>
</dbReference>
<proteinExistence type="predicted"/>
<accession>A0AAF3J703</accession>
<protein>
    <submittedName>
        <fullName evidence="2">Uncharacterized protein</fullName>
    </submittedName>
</protein>
<name>A0AAF3J703_9BILA</name>
<organism evidence="1 2">
    <name type="scientific">Mesorhabditis belari</name>
    <dbReference type="NCBI Taxonomy" id="2138241"/>
    <lineage>
        <taxon>Eukaryota</taxon>
        <taxon>Metazoa</taxon>
        <taxon>Ecdysozoa</taxon>
        <taxon>Nematoda</taxon>
        <taxon>Chromadorea</taxon>
        <taxon>Rhabditida</taxon>
        <taxon>Rhabditina</taxon>
        <taxon>Rhabditomorpha</taxon>
        <taxon>Rhabditoidea</taxon>
        <taxon>Rhabditidae</taxon>
        <taxon>Mesorhabditinae</taxon>
        <taxon>Mesorhabditis</taxon>
    </lineage>
</organism>
<evidence type="ECO:0000313" key="2">
    <source>
        <dbReference type="WBParaSite" id="MBELARI_LOCUS20153"/>
    </source>
</evidence>
<reference evidence="2" key="1">
    <citation type="submission" date="2024-02" db="UniProtKB">
        <authorList>
            <consortium name="WormBaseParasite"/>
        </authorList>
    </citation>
    <scope>IDENTIFICATION</scope>
</reference>